<keyword evidence="1" id="KW-0812">Transmembrane</keyword>
<reference evidence="2 3" key="1">
    <citation type="submission" date="2024-01" db="EMBL/GenBank/DDBJ databases">
        <title>The genomes of 5 underutilized Papilionoideae crops provide insights into root nodulation and disease resistanc.</title>
        <authorList>
            <person name="Jiang F."/>
        </authorList>
    </citation>
    <scope>NUCLEOTIDE SEQUENCE [LARGE SCALE GENOMIC DNA]</scope>
    <source>
        <strain evidence="2">LVBAO_FW01</strain>
        <tissue evidence="2">Leaves</tissue>
    </source>
</reference>
<evidence type="ECO:0000256" key="1">
    <source>
        <dbReference type="SAM" id="Phobius"/>
    </source>
</evidence>
<organism evidence="2 3">
    <name type="scientific">Canavalia gladiata</name>
    <name type="common">Sword bean</name>
    <name type="synonym">Dolichos gladiatus</name>
    <dbReference type="NCBI Taxonomy" id="3824"/>
    <lineage>
        <taxon>Eukaryota</taxon>
        <taxon>Viridiplantae</taxon>
        <taxon>Streptophyta</taxon>
        <taxon>Embryophyta</taxon>
        <taxon>Tracheophyta</taxon>
        <taxon>Spermatophyta</taxon>
        <taxon>Magnoliopsida</taxon>
        <taxon>eudicotyledons</taxon>
        <taxon>Gunneridae</taxon>
        <taxon>Pentapetalae</taxon>
        <taxon>rosids</taxon>
        <taxon>fabids</taxon>
        <taxon>Fabales</taxon>
        <taxon>Fabaceae</taxon>
        <taxon>Papilionoideae</taxon>
        <taxon>50 kb inversion clade</taxon>
        <taxon>NPAAA clade</taxon>
        <taxon>indigoferoid/millettioid clade</taxon>
        <taxon>Phaseoleae</taxon>
        <taxon>Canavalia</taxon>
    </lineage>
</organism>
<gene>
    <name evidence="2" type="ORF">VNO77_25617</name>
</gene>
<keyword evidence="3" id="KW-1185">Reference proteome</keyword>
<protein>
    <submittedName>
        <fullName evidence="2">Uncharacterized protein</fullName>
    </submittedName>
</protein>
<keyword evidence="1" id="KW-0472">Membrane</keyword>
<sequence length="98" mass="11236">MVACNFTMVMEPAILTTRANPKTRLAPGRSHSSCPFFLELWSLFLWEQQAVSQACLLQSGGYVVVIQCWSWIILNHSITLMSIWILTYACRVLYYGKM</sequence>
<dbReference type="Proteomes" id="UP001367508">
    <property type="component" value="Unassembled WGS sequence"/>
</dbReference>
<evidence type="ECO:0000313" key="3">
    <source>
        <dbReference type="Proteomes" id="UP001367508"/>
    </source>
</evidence>
<dbReference type="EMBL" id="JAYMYQ010000005">
    <property type="protein sequence ID" value="KAK7331393.1"/>
    <property type="molecule type" value="Genomic_DNA"/>
</dbReference>
<name>A0AAN9LBV3_CANGL</name>
<proteinExistence type="predicted"/>
<accession>A0AAN9LBV3</accession>
<feature type="transmembrane region" description="Helical" evidence="1">
    <location>
        <begin position="69"/>
        <end position="94"/>
    </location>
</feature>
<evidence type="ECO:0000313" key="2">
    <source>
        <dbReference type="EMBL" id="KAK7331393.1"/>
    </source>
</evidence>
<dbReference type="AlphaFoldDB" id="A0AAN9LBV3"/>
<keyword evidence="1" id="KW-1133">Transmembrane helix</keyword>
<comment type="caution">
    <text evidence="2">The sequence shown here is derived from an EMBL/GenBank/DDBJ whole genome shotgun (WGS) entry which is preliminary data.</text>
</comment>